<dbReference type="Proteomes" id="UP000594454">
    <property type="component" value="Chromosome 2"/>
</dbReference>
<keyword evidence="3" id="KW-1185">Reference proteome</keyword>
<sequence>MEFVPNGKRVNEGEQVSGKVSQVRESKGSVCKGAQESTKSISVPLEYLDLAEIPLIKKSPLIQLGCPSPISATVTVNSTLLRYFPTFSEYHTTSDQLQLPNPLLNSKNLVIFPRVDGTSGWEIFCVHSHSI</sequence>
<reference evidence="2 3" key="1">
    <citation type="submission" date="2020-11" db="EMBL/GenBank/DDBJ databases">
        <authorList>
            <person name="Wallbank WR R."/>
            <person name="Pardo Diaz C."/>
            <person name="Kozak K."/>
            <person name="Martin S."/>
            <person name="Jiggins C."/>
            <person name="Moest M."/>
            <person name="Warren A I."/>
            <person name="Generalovic N T."/>
            <person name="Byers J.R.P. K."/>
            <person name="Montejo-Kovacevich G."/>
            <person name="Yen C E."/>
        </authorList>
    </citation>
    <scope>NUCLEOTIDE SEQUENCE [LARGE SCALE GENOMIC DNA]</scope>
</reference>
<evidence type="ECO:0000313" key="2">
    <source>
        <dbReference type="EMBL" id="CAD7082037.1"/>
    </source>
</evidence>
<evidence type="ECO:0000313" key="3">
    <source>
        <dbReference type="Proteomes" id="UP000594454"/>
    </source>
</evidence>
<dbReference type="InParanoid" id="A0A7R8UJJ3"/>
<evidence type="ECO:0000256" key="1">
    <source>
        <dbReference type="SAM" id="MobiDB-lite"/>
    </source>
</evidence>
<accession>A0A7R8UJJ3</accession>
<organism evidence="2 3">
    <name type="scientific">Hermetia illucens</name>
    <name type="common">Black soldier fly</name>
    <dbReference type="NCBI Taxonomy" id="343691"/>
    <lineage>
        <taxon>Eukaryota</taxon>
        <taxon>Metazoa</taxon>
        <taxon>Ecdysozoa</taxon>
        <taxon>Arthropoda</taxon>
        <taxon>Hexapoda</taxon>
        <taxon>Insecta</taxon>
        <taxon>Pterygota</taxon>
        <taxon>Neoptera</taxon>
        <taxon>Endopterygota</taxon>
        <taxon>Diptera</taxon>
        <taxon>Brachycera</taxon>
        <taxon>Stratiomyomorpha</taxon>
        <taxon>Stratiomyidae</taxon>
        <taxon>Hermetiinae</taxon>
        <taxon>Hermetia</taxon>
    </lineage>
</organism>
<gene>
    <name evidence="2" type="ORF">HERILL_LOCUS5107</name>
</gene>
<protein>
    <submittedName>
        <fullName evidence="2">Uncharacterized protein</fullName>
    </submittedName>
</protein>
<proteinExistence type="predicted"/>
<feature type="region of interest" description="Disordered" evidence="1">
    <location>
        <begin position="1"/>
        <end position="31"/>
    </location>
</feature>
<dbReference type="EMBL" id="LR899010">
    <property type="protein sequence ID" value="CAD7082037.1"/>
    <property type="molecule type" value="Genomic_DNA"/>
</dbReference>
<name>A0A7R8UJJ3_HERIL</name>
<dbReference type="AlphaFoldDB" id="A0A7R8UJJ3"/>